<sequence length="72" mass="8305">MLLKFDVFGKSMSVNRQNGEWLLFIESNTGLRTRVYDVVIPSELSEHELATYLGDIFHESARDDNTDVTRLN</sequence>
<dbReference type="EMBL" id="JAKIKU010000003">
    <property type="protein sequence ID" value="MCL1045284.1"/>
    <property type="molecule type" value="Genomic_DNA"/>
</dbReference>
<accession>A0ABT0KNU5</accession>
<keyword evidence="3" id="KW-1185">Reference proteome</keyword>
<proteinExistence type="predicted"/>
<organism evidence="2 3">
    <name type="scientific">Shewanella electrodiphila</name>
    <dbReference type="NCBI Taxonomy" id="934143"/>
    <lineage>
        <taxon>Bacteria</taxon>
        <taxon>Pseudomonadati</taxon>
        <taxon>Pseudomonadota</taxon>
        <taxon>Gammaproteobacteria</taxon>
        <taxon>Alteromonadales</taxon>
        <taxon>Shewanellaceae</taxon>
        <taxon>Shewanella</taxon>
    </lineage>
</organism>
<reference evidence="2 3" key="1">
    <citation type="submission" date="2022-01" db="EMBL/GenBank/DDBJ databases">
        <title>Whole genome-based taxonomy of the Shewanellaceae.</title>
        <authorList>
            <person name="Martin-Rodriguez A.J."/>
        </authorList>
    </citation>
    <scope>NUCLEOTIDE SEQUENCE [LARGE SCALE GENOMIC DNA]</scope>
    <source>
        <strain evidence="2 3">DSM 24955</strain>
    </source>
</reference>
<dbReference type="Proteomes" id="UP001202134">
    <property type="component" value="Unassembled WGS sequence"/>
</dbReference>
<evidence type="ECO:0000313" key="3">
    <source>
        <dbReference type="Proteomes" id="UP001202134"/>
    </source>
</evidence>
<comment type="caution">
    <text evidence="2">The sequence shown here is derived from an EMBL/GenBank/DDBJ whole genome shotgun (WGS) entry which is preliminary data.</text>
</comment>
<protein>
    <recommendedName>
        <fullName evidence="1">DUF7661 domain-containing protein</fullName>
    </recommendedName>
</protein>
<dbReference type="RefSeq" id="WP_248955379.1">
    <property type="nucleotide sequence ID" value="NZ_JAKIKU010000003.1"/>
</dbReference>
<dbReference type="InterPro" id="IPR056078">
    <property type="entry name" value="DUF7661"/>
</dbReference>
<gene>
    <name evidence="2" type="ORF">L2737_08070</name>
</gene>
<evidence type="ECO:0000313" key="2">
    <source>
        <dbReference type="EMBL" id="MCL1045284.1"/>
    </source>
</evidence>
<dbReference type="Pfam" id="PF24697">
    <property type="entry name" value="DUF7661"/>
    <property type="match status" value="1"/>
</dbReference>
<feature type="domain" description="DUF7661" evidence="1">
    <location>
        <begin position="3"/>
        <end position="71"/>
    </location>
</feature>
<evidence type="ECO:0000259" key="1">
    <source>
        <dbReference type="Pfam" id="PF24697"/>
    </source>
</evidence>
<name>A0ABT0KNU5_9GAMM</name>